<dbReference type="Proteomes" id="UP001497623">
    <property type="component" value="Unassembled WGS sequence"/>
</dbReference>
<gene>
    <name evidence="1" type="ORF">MNOR_LOCUS8407</name>
</gene>
<protein>
    <submittedName>
        <fullName evidence="1">Uncharacterized protein</fullName>
    </submittedName>
</protein>
<evidence type="ECO:0000313" key="1">
    <source>
        <dbReference type="EMBL" id="CAL4070997.1"/>
    </source>
</evidence>
<dbReference type="EMBL" id="CAXKWB010003902">
    <property type="protein sequence ID" value="CAL4070997.1"/>
    <property type="molecule type" value="Genomic_DNA"/>
</dbReference>
<feature type="non-terminal residue" evidence="1">
    <location>
        <position position="1"/>
    </location>
</feature>
<sequence>HTYTHTYTVLPHKSRLLKSKNIRNPDSPDIEICMGKPDTKSGFHNIVCKIHTQCPDFWKIEWENQTKCPDLTHLNGKSKLLVQILQTCEIRNFGKSRRVESQPCPYF</sequence>
<name>A0AAV2Q5M3_MEGNR</name>
<reference evidence="1 2" key="1">
    <citation type="submission" date="2024-05" db="EMBL/GenBank/DDBJ databases">
        <authorList>
            <person name="Wallberg A."/>
        </authorList>
    </citation>
    <scope>NUCLEOTIDE SEQUENCE [LARGE SCALE GENOMIC DNA]</scope>
</reference>
<comment type="caution">
    <text evidence="1">The sequence shown here is derived from an EMBL/GenBank/DDBJ whole genome shotgun (WGS) entry which is preliminary data.</text>
</comment>
<organism evidence="1 2">
    <name type="scientific">Meganyctiphanes norvegica</name>
    <name type="common">Northern krill</name>
    <name type="synonym">Thysanopoda norvegica</name>
    <dbReference type="NCBI Taxonomy" id="48144"/>
    <lineage>
        <taxon>Eukaryota</taxon>
        <taxon>Metazoa</taxon>
        <taxon>Ecdysozoa</taxon>
        <taxon>Arthropoda</taxon>
        <taxon>Crustacea</taxon>
        <taxon>Multicrustacea</taxon>
        <taxon>Malacostraca</taxon>
        <taxon>Eumalacostraca</taxon>
        <taxon>Eucarida</taxon>
        <taxon>Euphausiacea</taxon>
        <taxon>Euphausiidae</taxon>
        <taxon>Meganyctiphanes</taxon>
    </lineage>
</organism>
<dbReference type="AlphaFoldDB" id="A0AAV2Q5M3"/>
<keyword evidence="2" id="KW-1185">Reference proteome</keyword>
<evidence type="ECO:0000313" key="2">
    <source>
        <dbReference type="Proteomes" id="UP001497623"/>
    </source>
</evidence>
<proteinExistence type="predicted"/>
<accession>A0AAV2Q5M3</accession>